<feature type="transmembrane region" description="Helical" evidence="2">
    <location>
        <begin position="156"/>
        <end position="175"/>
    </location>
</feature>
<proteinExistence type="predicted"/>
<dbReference type="GO" id="GO:0015128">
    <property type="term" value="F:gluconate transmembrane transporter activity"/>
    <property type="evidence" value="ECO:0007669"/>
    <property type="project" value="InterPro"/>
</dbReference>
<feature type="transmembrane region" description="Helical" evidence="2">
    <location>
        <begin position="457"/>
        <end position="482"/>
    </location>
</feature>
<gene>
    <name evidence="3" type="ORF">DFR74_107254</name>
</gene>
<dbReference type="PIRSF" id="PIRSF002746">
    <property type="entry name" value="Gluconate_transporter"/>
    <property type="match status" value="1"/>
</dbReference>
<feature type="transmembrane region" description="Helical" evidence="2">
    <location>
        <begin position="264"/>
        <end position="282"/>
    </location>
</feature>
<name>A0A366DHU6_9NOCA</name>
<feature type="transmembrane region" description="Helical" evidence="2">
    <location>
        <begin position="76"/>
        <end position="96"/>
    </location>
</feature>
<feature type="transmembrane region" description="Helical" evidence="2">
    <location>
        <begin position="38"/>
        <end position="56"/>
    </location>
</feature>
<organism evidence="3 4">
    <name type="scientific">Nocardia puris</name>
    <dbReference type="NCBI Taxonomy" id="208602"/>
    <lineage>
        <taxon>Bacteria</taxon>
        <taxon>Bacillati</taxon>
        <taxon>Actinomycetota</taxon>
        <taxon>Actinomycetes</taxon>
        <taxon>Mycobacteriales</taxon>
        <taxon>Nocardiaceae</taxon>
        <taxon>Nocardia</taxon>
    </lineage>
</organism>
<keyword evidence="2" id="KW-1133">Transmembrane helix</keyword>
<feature type="transmembrane region" description="Helical" evidence="2">
    <location>
        <begin position="337"/>
        <end position="357"/>
    </location>
</feature>
<feature type="transmembrane region" description="Helical" evidence="2">
    <location>
        <begin position="294"/>
        <end position="317"/>
    </location>
</feature>
<feature type="region of interest" description="Disordered" evidence="1">
    <location>
        <begin position="237"/>
        <end position="256"/>
    </location>
</feature>
<feature type="transmembrane region" description="Helical" evidence="2">
    <location>
        <begin position="418"/>
        <end position="437"/>
    </location>
</feature>
<feature type="transmembrane region" description="Helical" evidence="2">
    <location>
        <begin position="117"/>
        <end position="150"/>
    </location>
</feature>
<comment type="caution">
    <text evidence="3">The sequence shown here is derived from an EMBL/GenBank/DDBJ whole genome shotgun (WGS) entry which is preliminary data.</text>
</comment>
<dbReference type="PANTHER" id="PTHR30354">
    <property type="entry name" value="GNT FAMILY GLUCONATE TRANSPORTER"/>
    <property type="match status" value="1"/>
</dbReference>
<feature type="transmembrane region" description="Helical" evidence="2">
    <location>
        <begin position="12"/>
        <end position="31"/>
    </location>
</feature>
<dbReference type="NCBIfam" id="TIGR00791">
    <property type="entry name" value="gntP"/>
    <property type="match status" value="1"/>
</dbReference>
<dbReference type="AlphaFoldDB" id="A0A366DHU6"/>
<feature type="transmembrane region" description="Helical" evidence="2">
    <location>
        <begin position="390"/>
        <end position="411"/>
    </location>
</feature>
<sequence length="483" mass="48818">MGATVDWLRTTTPGLLVLCGLAIAVLLIAIIKVKLEPFVALLLTGLALALAAGLPVEEIVGTPLKAGESLLETGFGGILGHIAVIIGLGTVLGAILERSGGADVLTGKLLGAFGEKGAPIAMGVLGLIFGIPVFFDIGIFVLAPLIYVAAKRGGRSLVLYAMPMLAGLSMTHAFLPPHPGPVALGGLLGVSLGWLIVMGFVCGIPGFIAAGLVWGTYIGKRVHVEVPDEFLVRPKVGAGTGDGPGTLQEGGETEAEPLAPPSTWTIAAIIAIPLVLILGATFGSQILDEGTSALAVLTFLGTPAVALLIAVLVAFYVLGVRRGATVQELGSITAESLRPVGMVLLVVGAGAFFGKVISATGIGAALADTMSAAGLPVIVLAYLISCGLRIAQGSATVAIVTTGGIVAPLVAGNGYSQMAIALIAMAIAAGSIILSHVNDGGFWIIAKYFNMTVKQTLQTWTVLETVLSVVSFAVAAALFAIVV</sequence>
<accession>A0A366DHU6</accession>
<evidence type="ECO:0000256" key="1">
    <source>
        <dbReference type="SAM" id="MobiDB-lite"/>
    </source>
</evidence>
<keyword evidence="4" id="KW-1185">Reference proteome</keyword>
<evidence type="ECO:0000256" key="2">
    <source>
        <dbReference type="SAM" id="Phobius"/>
    </source>
</evidence>
<keyword evidence="2" id="KW-0472">Membrane</keyword>
<dbReference type="Proteomes" id="UP000252586">
    <property type="component" value="Unassembled WGS sequence"/>
</dbReference>
<dbReference type="STRING" id="1210090.GCA_001613185_01902"/>
<dbReference type="PANTHER" id="PTHR30354:SF25">
    <property type="entry name" value="INNER MEMBRANE PERMEASE YGBN"/>
    <property type="match status" value="1"/>
</dbReference>
<evidence type="ECO:0000313" key="4">
    <source>
        <dbReference type="Proteomes" id="UP000252586"/>
    </source>
</evidence>
<dbReference type="GO" id="GO:0005886">
    <property type="term" value="C:plasma membrane"/>
    <property type="evidence" value="ECO:0007669"/>
    <property type="project" value="TreeGrafter"/>
</dbReference>
<evidence type="ECO:0000313" key="3">
    <source>
        <dbReference type="EMBL" id="RBO89576.1"/>
    </source>
</evidence>
<dbReference type="InterPro" id="IPR003474">
    <property type="entry name" value="Glcn_transporter"/>
</dbReference>
<dbReference type="EMBL" id="QNRE01000007">
    <property type="protein sequence ID" value="RBO89576.1"/>
    <property type="molecule type" value="Genomic_DNA"/>
</dbReference>
<feature type="transmembrane region" description="Helical" evidence="2">
    <location>
        <begin position="364"/>
        <end position="384"/>
    </location>
</feature>
<keyword evidence="2" id="KW-0812">Transmembrane</keyword>
<reference evidence="3 4" key="1">
    <citation type="submission" date="2018-06" db="EMBL/GenBank/DDBJ databases">
        <title>Genomic Encyclopedia of Type Strains, Phase IV (KMG-IV): sequencing the most valuable type-strain genomes for metagenomic binning, comparative biology and taxonomic classification.</title>
        <authorList>
            <person name="Goeker M."/>
        </authorList>
    </citation>
    <scope>NUCLEOTIDE SEQUENCE [LARGE SCALE GENOMIC DNA]</scope>
    <source>
        <strain evidence="3 4">DSM 44599</strain>
    </source>
</reference>
<dbReference type="RefSeq" id="WP_067506624.1">
    <property type="nucleotide sequence ID" value="NZ_QNRE01000007.1"/>
</dbReference>
<protein>
    <submittedName>
        <fullName evidence="3">GntP family gluconate:H+ symporter</fullName>
    </submittedName>
</protein>
<dbReference type="Pfam" id="PF02447">
    <property type="entry name" value="GntP_permease"/>
    <property type="match status" value="1"/>
</dbReference>
<feature type="transmembrane region" description="Helical" evidence="2">
    <location>
        <begin position="187"/>
        <end position="214"/>
    </location>
</feature>
<dbReference type="OrthoDB" id="4325159at2"/>